<gene>
    <name evidence="3" type="ORF">ACFPIB_03855</name>
</gene>
<dbReference type="EMBL" id="JBHSKT010000002">
    <property type="protein sequence ID" value="MFC5269731.1"/>
    <property type="molecule type" value="Genomic_DNA"/>
</dbReference>
<organism evidence="3 4">
    <name type="scientific">Adhaeribacter terreus</name>
    <dbReference type="NCBI Taxonomy" id="529703"/>
    <lineage>
        <taxon>Bacteria</taxon>
        <taxon>Pseudomonadati</taxon>
        <taxon>Bacteroidota</taxon>
        <taxon>Cytophagia</taxon>
        <taxon>Cytophagales</taxon>
        <taxon>Hymenobacteraceae</taxon>
        <taxon>Adhaeribacter</taxon>
    </lineage>
</organism>
<feature type="transmembrane region" description="Helical" evidence="1">
    <location>
        <begin position="231"/>
        <end position="251"/>
    </location>
</feature>
<feature type="transmembrane region" description="Helical" evidence="1">
    <location>
        <begin position="193"/>
        <end position="210"/>
    </location>
</feature>
<dbReference type="Proteomes" id="UP001596161">
    <property type="component" value="Unassembled WGS sequence"/>
</dbReference>
<proteinExistence type="predicted"/>
<dbReference type="InterPro" id="IPR002656">
    <property type="entry name" value="Acyl_transf_3_dom"/>
</dbReference>
<dbReference type="PANTHER" id="PTHR23028:SF53">
    <property type="entry name" value="ACYL_TRANSF_3 DOMAIN-CONTAINING PROTEIN"/>
    <property type="match status" value="1"/>
</dbReference>
<feature type="transmembrane region" description="Helical" evidence="1">
    <location>
        <begin position="91"/>
        <end position="108"/>
    </location>
</feature>
<protein>
    <submittedName>
        <fullName evidence="3">Acyltransferase family protein</fullName>
        <ecNumber evidence="3">2.3.-.-</ecNumber>
    </submittedName>
</protein>
<keyword evidence="1" id="KW-1133">Transmembrane helix</keyword>
<sequence length="378" mass="43948">MNSTTPSLMQQQTAYFPALTGVRALAAYLVYVHHVRQDSWNLPELAEKLVTGGGAGVTIFFVLSGFLIAYRYEAVLQQKTIAFGSYMLRRFARIYPLYLVLSVFMLLWQKNYSGWEWFLNLSLLKAFFENEKYTGILQGWSLTVEESFYLLAPLLFLAFRRIGFITIILLLGLGCIFVFLAKQAGTTSFLSSYELMLGWSIFGRAFEFYYGYLLSKRLKSEENHERKGSKFTWLGSLGIITGLIIIGYAIGQQFIFEFPFSPFLLFNNFIFPIAITCWFYGLLTERTLFSKLLSSKLFQVLGKSSYAFYLIHLGWFFEAFYFHVHASRISAFFFLIACSIAIYYFFEEPVNQYIRRKFDARDLRKKLSQQPDFSEQKV</sequence>
<accession>A0ABW0E8Z4</accession>
<dbReference type="EC" id="2.3.-.-" evidence="3"/>
<keyword evidence="1" id="KW-0812">Transmembrane</keyword>
<feature type="domain" description="Acyltransferase 3" evidence="2">
    <location>
        <begin position="18"/>
        <end position="344"/>
    </location>
</feature>
<comment type="caution">
    <text evidence="3">The sequence shown here is derived from an EMBL/GenBank/DDBJ whole genome shotgun (WGS) entry which is preliminary data.</text>
</comment>
<dbReference type="RefSeq" id="WP_378016111.1">
    <property type="nucleotide sequence ID" value="NZ_JBHSKT010000002.1"/>
</dbReference>
<evidence type="ECO:0000259" key="2">
    <source>
        <dbReference type="Pfam" id="PF01757"/>
    </source>
</evidence>
<dbReference type="PANTHER" id="PTHR23028">
    <property type="entry name" value="ACETYLTRANSFERASE"/>
    <property type="match status" value="1"/>
</dbReference>
<keyword evidence="4" id="KW-1185">Reference proteome</keyword>
<feature type="transmembrane region" description="Helical" evidence="1">
    <location>
        <begin position="12"/>
        <end position="31"/>
    </location>
</feature>
<keyword evidence="1" id="KW-0472">Membrane</keyword>
<evidence type="ECO:0000313" key="3">
    <source>
        <dbReference type="EMBL" id="MFC5269731.1"/>
    </source>
</evidence>
<feature type="transmembrane region" description="Helical" evidence="1">
    <location>
        <begin position="51"/>
        <end position="70"/>
    </location>
</feature>
<evidence type="ECO:0000313" key="4">
    <source>
        <dbReference type="Proteomes" id="UP001596161"/>
    </source>
</evidence>
<name>A0ABW0E8Z4_9BACT</name>
<keyword evidence="3" id="KW-0808">Transferase</keyword>
<evidence type="ECO:0000256" key="1">
    <source>
        <dbReference type="SAM" id="Phobius"/>
    </source>
</evidence>
<feature type="transmembrane region" description="Helical" evidence="1">
    <location>
        <begin position="164"/>
        <end position="181"/>
    </location>
</feature>
<feature type="transmembrane region" description="Helical" evidence="1">
    <location>
        <begin position="329"/>
        <end position="346"/>
    </location>
</feature>
<keyword evidence="3" id="KW-0012">Acyltransferase</keyword>
<feature type="transmembrane region" description="Helical" evidence="1">
    <location>
        <begin position="137"/>
        <end position="157"/>
    </location>
</feature>
<dbReference type="Pfam" id="PF01757">
    <property type="entry name" value="Acyl_transf_3"/>
    <property type="match status" value="1"/>
</dbReference>
<reference evidence="4" key="1">
    <citation type="journal article" date="2019" name="Int. J. Syst. Evol. Microbiol.">
        <title>The Global Catalogue of Microorganisms (GCM) 10K type strain sequencing project: providing services to taxonomists for standard genome sequencing and annotation.</title>
        <authorList>
            <consortium name="The Broad Institute Genomics Platform"/>
            <consortium name="The Broad Institute Genome Sequencing Center for Infectious Disease"/>
            <person name="Wu L."/>
            <person name="Ma J."/>
        </authorList>
    </citation>
    <scope>NUCLEOTIDE SEQUENCE [LARGE SCALE GENOMIC DNA]</scope>
    <source>
        <strain evidence="4">KACC 12602</strain>
    </source>
</reference>
<dbReference type="GO" id="GO:0016746">
    <property type="term" value="F:acyltransferase activity"/>
    <property type="evidence" value="ECO:0007669"/>
    <property type="project" value="UniProtKB-KW"/>
</dbReference>
<dbReference type="InterPro" id="IPR050879">
    <property type="entry name" value="Acyltransferase_3"/>
</dbReference>
<feature type="transmembrane region" description="Helical" evidence="1">
    <location>
        <begin position="304"/>
        <end position="323"/>
    </location>
</feature>
<feature type="transmembrane region" description="Helical" evidence="1">
    <location>
        <begin position="263"/>
        <end position="283"/>
    </location>
</feature>